<dbReference type="InParanoid" id="A0A316YRH6"/>
<reference evidence="1 2" key="1">
    <citation type="journal article" date="2018" name="Mol. Biol. Evol.">
        <title>Broad Genomic Sampling Reveals a Smut Pathogenic Ancestry of the Fungal Clade Ustilaginomycotina.</title>
        <authorList>
            <person name="Kijpornyongpan T."/>
            <person name="Mondo S.J."/>
            <person name="Barry K."/>
            <person name="Sandor L."/>
            <person name="Lee J."/>
            <person name="Lipzen A."/>
            <person name="Pangilinan J."/>
            <person name="LaButti K."/>
            <person name="Hainaut M."/>
            <person name="Henrissat B."/>
            <person name="Grigoriev I.V."/>
            <person name="Spatafora J.W."/>
            <person name="Aime M.C."/>
        </authorList>
    </citation>
    <scope>NUCLEOTIDE SEQUENCE [LARGE SCALE GENOMIC DNA]</scope>
    <source>
        <strain evidence="1 2">MCA 4198</strain>
    </source>
</reference>
<evidence type="ECO:0000313" key="2">
    <source>
        <dbReference type="Proteomes" id="UP000245768"/>
    </source>
</evidence>
<gene>
    <name evidence="1" type="ORF">FA10DRAFT_284639</name>
</gene>
<protein>
    <submittedName>
        <fullName evidence="1">Uncharacterized protein</fullName>
    </submittedName>
</protein>
<sequence>MAVKVNASSRQRPIDFTGDVVKLSWDEILPRSGDTLADLVARREKVAAVICAGHSLAVALGVLDSGHDAPSAEEVAEPNFNEVERRVQAYFEEKGQLPKINFDKDRLAKSTQPGGKNVKERRRLALARLYGKNAEEVTLGNVYYVESKMSPMLPLITRMDKIICAERRLDTIDSWEQVEYRTVKQVHSKLVAAENSVMAEHKWLVKQSESHRETFNGRLLSARAKDSSKQHPNHLGQ</sequence>
<proteinExistence type="predicted"/>
<organism evidence="1 2">
    <name type="scientific">Acaromyces ingoldii</name>
    <dbReference type="NCBI Taxonomy" id="215250"/>
    <lineage>
        <taxon>Eukaryota</taxon>
        <taxon>Fungi</taxon>
        <taxon>Dikarya</taxon>
        <taxon>Basidiomycota</taxon>
        <taxon>Ustilaginomycotina</taxon>
        <taxon>Exobasidiomycetes</taxon>
        <taxon>Exobasidiales</taxon>
        <taxon>Cryptobasidiaceae</taxon>
        <taxon>Acaromyces</taxon>
    </lineage>
</organism>
<evidence type="ECO:0000313" key="1">
    <source>
        <dbReference type="EMBL" id="PWN91712.1"/>
    </source>
</evidence>
<dbReference type="GeneID" id="37045850"/>
<dbReference type="EMBL" id="KZ819635">
    <property type="protein sequence ID" value="PWN91712.1"/>
    <property type="molecule type" value="Genomic_DNA"/>
</dbReference>
<accession>A0A316YRH6</accession>
<name>A0A316YRH6_9BASI</name>
<keyword evidence="2" id="KW-1185">Reference proteome</keyword>
<dbReference type="Proteomes" id="UP000245768">
    <property type="component" value="Unassembled WGS sequence"/>
</dbReference>
<dbReference type="RefSeq" id="XP_025378910.1">
    <property type="nucleotide sequence ID" value="XM_025523934.1"/>
</dbReference>
<dbReference type="AlphaFoldDB" id="A0A316YRH6"/>